<reference evidence="2" key="2">
    <citation type="journal article" date="2018" name="ISME J.">
        <title>A dynamic microbial community with high functional redundancy inhabits the cold, oxic subseafloor aquifer.</title>
        <authorList>
            <person name="Tully B.J."/>
            <person name="Wheat C.G."/>
            <person name="Glazer B.T."/>
            <person name="Huber J.A."/>
        </authorList>
    </citation>
    <scope>NUCLEOTIDE SEQUENCE</scope>
    <source>
        <strain evidence="2">NORP83</strain>
    </source>
</reference>
<proteinExistence type="predicted"/>
<dbReference type="EMBL" id="NVUS01000004">
    <property type="protein sequence ID" value="PCJ02587.1"/>
    <property type="molecule type" value="Genomic_DNA"/>
</dbReference>
<comment type="caution">
    <text evidence="2">The sequence shown here is derived from an EMBL/GenBank/DDBJ whole genome shotgun (WGS) entry which is preliminary data.</text>
</comment>
<gene>
    <name evidence="2" type="ORF">COB13_05220</name>
</gene>
<keyword evidence="1" id="KW-0671">Queuosine biosynthesis</keyword>
<dbReference type="AlphaFoldDB" id="A0A2A4Z6D5"/>
<dbReference type="Pfam" id="PF06508">
    <property type="entry name" value="QueC"/>
    <property type="match status" value="1"/>
</dbReference>
<accession>A0A2A4Z6D5</accession>
<evidence type="ECO:0000256" key="1">
    <source>
        <dbReference type="ARBA" id="ARBA00022785"/>
    </source>
</evidence>
<name>A0A2A4Z6D5_9PROT</name>
<protein>
    <submittedName>
        <fullName evidence="2">ATPase</fullName>
    </submittedName>
</protein>
<dbReference type="GO" id="GO:0008616">
    <property type="term" value="P:tRNA queuosine(34) biosynthetic process"/>
    <property type="evidence" value="ECO:0007669"/>
    <property type="project" value="UniProtKB-KW"/>
</dbReference>
<dbReference type="InterPro" id="IPR014729">
    <property type="entry name" value="Rossmann-like_a/b/a_fold"/>
</dbReference>
<organism evidence="2">
    <name type="scientific">OCS116 cluster bacterium</name>
    <dbReference type="NCBI Taxonomy" id="2030921"/>
    <lineage>
        <taxon>Bacteria</taxon>
        <taxon>Pseudomonadati</taxon>
        <taxon>Pseudomonadota</taxon>
        <taxon>Alphaproteobacteria</taxon>
        <taxon>OCS116 cluster</taxon>
    </lineage>
</organism>
<evidence type="ECO:0000313" key="2">
    <source>
        <dbReference type="EMBL" id="PCJ02587.1"/>
    </source>
</evidence>
<reference key="1">
    <citation type="submission" date="2017-08" db="EMBL/GenBank/DDBJ databases">
        <title>A dynamic microbial community with high functional redundancy inhabits the cold, oxic subseafloor aquifer.</title>
        <authorList>
            <person name="Tully B.J."/>
            <person name="Wheat C.G."/>
            <person name="Glazer B.T."/>
            <person name="Huber J.A."/>
        </authorList>
    </citation>
    <scope>NUCLEOTIDE SEQUENCE [LARGE SCALE GENOMIC DNA]</scope>
</reference>
<dbReference type="InterPro" id="IPR018317">
    <property type="entry name" value="QueC"/>
</dbReference>
<dbReference type="SUPFAM" id="SSF52402">
    <property type="entry name" value="Adenine nucleotide alpha hydrolases-like"/>
    <property type="match status" value="1"/>
</dbReference>
<dbReference type="Gene3D" id="3.40.50.620">
    <property type="entry name" value="HUPs"/>
    <property type="match status" value="1"/>
</dbReference>
<sequence length="455" mass="51879">MPHNHLKPFEMSITRIYVTELGQCVPEGWDACFVGEHLKFKESALETYFFKNREDVVYDAFVLMAAVEYCDYIKQRVTRGWGRKFVLSVPVDDPLHWNDEKVRQPLISSLNILTGDFWNIKFHKRDFVPDWPSQGEFPIETNPLAVMAYSNGLDSLSVSGILSEEFGDKLVRIRLGGKAKNKKHPFVAIPYQVHPNVYKKESSGRSRGFKFAVLSASSAYLSGASRIIVPESGQGSLGPAFVPLGRIPIDYRNHPKFFSKMEQFLFALFGKELSFEIPRLWYTKGQTIAHYIKRSNDDKSWRETVSCWRGSQQTSVNREKRQCGICAACLLRRLSVHAAGLEESNDTYLWHDLSVSDFAKGAARDVDKMHDFGAHKKYAIAGMGHLRDMAEISHLGLSPSLNLHASELARIQNIEKKVIMSNQIELLSNHAQEWEAFLTSLGEKSFLVKWARRRK</sequence>